<accession>A0A0N7L6G3</accession>
<dbReference type="GeneID" id="36409508"/>
<dbReference type="PANTHER" id="PTHR43895">
    <property type="entry name" value="CALCIUM/CALMODULIN-DEPENDENT PROTEIN KINASE KINASE-RELATED"/>
    <property type="match status" value="1"/>
</dbReference>
<dbReference type="Pfam" id="PF00069">
    <property type="entry name" value="Pkinase"/>
    <property type="match status" value="1"/>
</dbReference>
<dbReference type="GO" id="GO:0004674">
    <property type="term" value="F:protein serine/threonine kinase activity"/>
    <property type="evidence" value="ECO:0007669"/>
    <property type="project" value="UniProtKB-KW"/>
</dbReference>
<evidence type="ECO:0000313" key="11">
    <source>
        <dbReference type="Proteomes" id="UP000054928"/>
    </source>
</evidence>
<keyword evidence="4" id="KW-0547">Nucleotide-binding</keyword>
<name>A0A0N7L6G3_PLAHL</name>
<dbReference type="PROSITE" id="PS50011">
    <property type="entry name" value="PROTEIN_KINASE_DOM"/>
    <property type="match status" value="1"/>
</dbReference>
<dbReference type="InterPro" id="IPR008271">
    <property type="entry name" value="Ser/Thr_kinase_AS"/>
</dbReference>
<evidence type="ECO:0000256" key="2">
    <source>
        <dbReference type="ARBA" id="ARBA00022527"/>
    </source>
</evidence>
<dbReference type="EC" id="2.7.11.1" evidence="1"/>
<dbReference type="GO" id="GO:0005524">
    <property type="term" value="F:ATP binding"/>
    <property type="evidence" value="ECO:0007669"/>
    <property type="project" value="UniProtKB-KW"/>
</dbReference>
<evidence type="ECO:0000256" key="4">
    <source>
        <dbReference type="ARBA" id="ARBA00022741"/>
    </source>
</evidence>
<evidence type="ECO:0000256" key="8">
    <source>
        <dbReference type="ARBA" id="ARBA00048679"/>
    </source>
</evidence>
<evidence type="ECO:0000256" key="3">
    <source>
        <dbReference type="ARBA" id="ARBA00022679"/>
    </source>
</evidence>
<protein>
    <recommendedName>
        <fullName evidence="1">non-specific serine/threonine protein kinase</fullName>
        <ecNumber evidence="1">2.7.11.1</ecNumber>
    </recommendedName>
</protein>
<feature type="domain" description="Protein kinase" evidence="9">
    <location>
        <begin position="1"/>
        <end position="299"/>
    </location>
</feature>
<dbReference type="SMART" id="SM00220">
    <property type="entry name" value="S_TKc"/>
    <property type="match status" value="1"/>
</dbReference>
<evidence type="ECO:0000313" key="10">
    <source>
        <dbReference type="EMBL" id="CEG44195.1"/>
    </source>
</evidence>
<reference evidence="11" key="1">
    <citation type="submission" date="2014-09" db="EMBL/GenBank/DDBJ databases">
        <authorList>
            <person name="Sharma Rahul"/>
            <person name="Thines Marco"/>
        </authorList>
    </citation>
    <scope>NUCLEOTIDE SEQUENCE [LARGE SCALE GENOMIC DNA]</scope>
</reference>
<dbReference type="Gene3D" id="1.10.510.10">
    <property type="entry name" value="Transferase(Phosphotransferase) domain 1"/>
    <property type="match status" value="1"/>
</dbReference>
<evidence type="ECO:0000256" key="7">
    <source>
        <dbReference type="ARBA" id="ARBA00047899"/>
    </source>
</evidence>
<keyword evidence="3" id="KW-0808">Transferase</keyword>
<evidence type="ECO:0000256" key="1">
    <source>
        <dbReference type="ARBA" id="ARBA00012513"/>
    </source>
</evidence>
<comment type="catalytic activity">
    <reaction evidence="7">
        <text>L-threonyl-[protein] + ATP = O-phospho-L-threonyl-[protein] + ADP + H(+)</text>
        <dbReference type="Rhea" id="RHEA:46608"/>
        <dbReference type="Rhea" id="RHEA-COMP:11060"/>
        <dbReference type="Rhea" id="RHEA-COMP:11605"/>
        <dbReference type="ChEBI" id="CHEBI:15378"/>
        <dbReference type="ChEBI" id="CHEBI:30013"/>
        <dbReference type="ChEBI" id="CHEBI:30616"/>
        <dbReference type="ChEBI" id="CHEBI:61977"/>
        <dbReference type="ChEBI" id="CHEBI:456216"/>
        <dbReference type="EC" id="2.7.11.1"/>
    </reaction>
</comment>
<organism evidence="10 11">
    <name type="scientific">Plasmopara halstedii</name>
    <name type="common">Downy mildew of sunflower</name>
    <dbReference type="NCBI Taxonomy" id="4781"/>
    <lineage>
        <taxon>Eukaryota</taxon>
        <taxon>Sar</taxon>
        <taxon>Stramenopiles</taxon>
        <taxon>Oomycota</taxon>
        <taxon>Peronosporomycetes</taxon>
        <taxon>Peronosporales</taxon>
        <taxon>Peronosporaceae</taxon>
        <taxon>Plasmopara</taxon>
    </lineage>
</organism>
<dbReference type="InterPro" id="IPR000719">
    <property type="entry name" value="Prot_kinase_dom"/>
</dbReference>
<dbReference type="Gene3D" id="3.30.310.80">
    <property type="entry name" value="Kinase associated domain 1, KA1"/>
    <property type="match status" value="1"/>
</dbReference>
<evidence type="ECO:0000259" key="9">
    <source>
        <dbReference type="PROSITE" id="PS50011"/>
    </source>
</evidence>
<dbReference type="AlphaFoldDB" id="A0A0N7L6G3"/>
<dbReference type="FunFam" id="1.10.510.10:FF:000571">
    <property type="entry name" value="Maternal embryonic leucine zipper kinase"/>
    <property type="match status" value="1"/>
</dbReference>
<dbReference type="PANTHER" id="PTHR43895:SF32">
    <property type="entry name" value="SERINE_THREONINE-PROTEIN KINASE CHK1"/>
    <property type="match status" value="1"/>
</dbReference>
<dbReference type="STRING" id="4781.A0A0N7L6G3"/>
<keyword evidence="5 10" id="KW-0418">Kinase</keyword>
<keyword evidence="6" id="KW-0067">ATP-binding</keyword>
<dbReference type="OrthoDB" id="193931at2759"/>
<keyword evidence="11" id="KW-1185">Reference proteome</keyword>
<sequence length="443" mass="49742">MASVLFEPANAQQSRKLQYRNEAASLEQPRTLVHYQVLQTFGSGVQGKVKLGVDTTTHQRVALKIIDMAKLSRNTLLASQVIVIVLELAMGGELFDFMMYTGVFSENIARAYFQQLVSGLDACHAQGVYHRDIKPENLLLDENFTLKIADFGLSGLRKGINDAVTELYTQCGTRGYMSPEVLSCMPYEGEPADVWSAGVVLFIMLAGFPPFEIATHQDWWFRACAAQQYEAFWSAHCRSAKFSPGAISIMTRIFDDLRAELLSRKVLVEEEKRIERKAKLLVASKQDNQYQVEDFDPFKMDTERSVTITTDTGSATSEFDSTEAPSYPTASVALYTCFQSSRAALELQMRVEKVLAEHSAHFVVHKDRFKTKVTMSTETGDVGFTVRIFCLDNESGRCVVEFRRTGGACLKFQEVFKKLRNSFADLVSDNQNNFVIAVEEMKG</sequence>
<dbReference type="OMA" id="LQHPWTN"/>
<evidence type="ECO:0000256" key="6">
    <source>
        <dbReference type="ARBA" id="ARBA00022840"/>
    </source>
</evidence>
<dbReference type="InterPro" id="IPR011009">
    <property type="entry name" value="Kinase-like_dom_sf"/>
</dbReference>
<dbReference type="GO" id="GO:0007165">
    <property type="term" value="P:signal transduction"/>
    <property type="evidence" value="ECO:0007669"/>
    <property type="project" value="TreeGrafter"/>
</dbReference>
<dbReference type="Proteomes" id="UP000054928">
    <property type="component" value="Unassembled WGS sequence"/>
</dbReference>
<keyword evidence="2" id="KW-0723">Serine/threonine-protein kinase</keyword>
<evidence type="ECO:0000256" key="5">
    <source>
        <dbReference type="ARBA" id="ARBA00022777"/>
    </source>
</evidence>
<dbReference type="RefSeq" id="XP_024580564.1">
    <property type="nucleotide sequence ID" value="XM_024730271.1"/>
</dbReference>
<proteinExistence type="predicted"/>
<comment type="catalytic activity">
    <reaction evidence="8">
        <text>L-seryl-[protein] + ATP = O-phospho-L-seryl-[protein] + ADP + H(+)</text>
        <dbReference type="Rhea" id="RHEA:17989"/>
        <dbReference type="Rhea" id="RHEA-COMP:9863"/>
        <dbReference type="Rhea" id="RHEA-COMP:11604"/>
        <dbReference type="ChEBI" id="CHEBI:15378"/>
        <dbReference type="ChEBI" id="CHEBI:29999"/>
        <dbReference type="ChEBI" id="CHEBI:30616"/>
        <dbReference type="ChEBI" id="CHEBI:83421"/>
        <dbReference type="ChEBI" id="CHEBI:456216"/>
        <dbReference type="EC" id="2.7.11.1"/>
    </reaction>
</comment>
<dbReference type="EMBL" id="CCYD01000810">
    <property type="protein sequence ID" value="CEG44195.1"/>
    <property type="molecule type" value="Genomic_DNA"/>
</dbReference>
<dbReference type="PROSITE" id="PS00108">
    <property type="entry name" value="PROTEIN_KINASE_ST"/>
    <property type="match status" value="1"/>
</dbReference>
<dbReference type="SUPFAM" id="SSF56112">
    <property type="entry name" value="Protein kinase-like (PK-like)"/>
    <property type="match status" value="1"/>
</dbReference>